<dbReference type="InterPro" id="IPR029060">
    <property type="entry name" value="PIN-like_dom_sf"/>
</dbReference>
<dbReference type="AlphaFoldDB" id="A0A9D7F568"/>
<sequence length="159" mass="17690">MKPLVYVETSIVSYLTARPSRDLVTAARQTWTREWWDIAPSQWRLRISDLVLEEAARGDPSAALLRLDALQNLEVVEINTEARSLAARLIEAGAMPQTEAEDALHIAIASVAGAHYLVTWNFAHLVGPDAKLRLLDTLRACECHAPLLTTPEELLEIIK</sequence>
<evidence type="ECO:0000313" key="2">
    <source>
        <dbReference type="Proteomes" id="UP000886602"/>
    </source>
</evidence>
<proteinExistence type="predicted"/>
<protein>
    <submittedName>
        <fullName evidence="1">Type II toxin-antitoxin system VapC family toxin</fullName>
    </submittedName>
</protein>
<dbReference type="Proteomes" id="UP000886602">
    <property type="component" value="Unassembled WGS sequence"/>
</dbReference>
<dbReference type="EMBL" id="JADJNC010000005">
    <property type="protein sequence ID" value="MBK7422305.1"/>
    <property type="molecule type" value="Genomic_DNA"/>
</dbReference>
<dbReference type="SUPFAM" id="SSF88723">
    <property type="entry name" value="PIN domain-like"/>
    <property type="match status" value="1"/>
</dbReference>
<name>A0A9D7F568_9RHOO</name>
<dbReference type="CDD" id="cd18687">
    <property type="entry name" value="PIN_VapC-like"/>
    <property type="match status" value="1"/>
</dbReference>
<reference evidence="1" key="1">
    <citation type="submission" date="2020-10" db="EMBL/GenBank/DDBJ databases">
        <title>Connecting structure to function with the recovery of over 1000 high-quality activated sludge metagenome-assembled genomes encoding full-length rRNA genes using long-read sequencing.</title>
        <authorList>
            <person name="Singleton C.M."/>
            <person name="Petriglieri F."/>
            <person name="Kristensen J.M."/>
            <person name="Kirkegaard R.H."/>
            <person name="Michaelsen T.Y."/>
            <person name="Andersen M.H."/>
            <person name="Karst S.M."/>
            <person name="Dueholm M.S."/>
            <person name="Nielsen P.H."/>
            <person name="Albertsen M."/>
        </authorList>
    </citation>
    <scope>NUCLEOTIDE SEQUENCE</scope>
    <source>
        <strain evidence="1">EsbW_18-Q3-R4-48_MAXAC.044</strain>
    </source>
</reference>
<dbReference type="Gene3D" id="3.40.50.1010">
    <property type="entry name" value="5'-nuclease"/>
    <property type="match status" value="1"/>
</dbReference>
<evidence type="ECO:0000313" key="1">
    <source>
        <dbReference type="EMBL" id="MBK7422305.1"/>
    </source>
</evidence>
<organism evidence="1 2">
    <name type="scientific">Candidatus Propionivibrio dominans</name>
    <dbReference type="NCBI Taxonomy" id="2954373"/>
    <lineage>
        <taxon>Bacteria</taxon>
        <taxon>Pseudomonadati</taxon>
        <taxon>Pseudomonadota</taxon>
        <taxon>Betaproteobacteria</taxon>
        <taxon>Rhodocyclales</taxon>
        <taxon>Rhodocyclaceae</taxon>
        <taxon>Propionivibrio</taxon>
    </lineage>
</organism>
<gene>
    <name evidence="1" type="ORF">IPJ48_03965</name>
</gene>
<comment type="caution">
    <text evidence="1">The sequence shown here is derived from an EMBL/GenBank/DDBJ whole genome shotgun (WGS) entry which is preliminary data.</text>
</comment>
<accession>A0A9D7F568</accession>